<dbReference type="InterPro" id="IPR051086">
    <property type="entry name" value="RNase_D-like"/>
</dbReference>
<feature type="domain" description="HRDC" evidence="1">
    <location>
        <begin position="211"/>
        <end position="291"/>
    </location>
</feature>
<dbReference type="SUPFAM" id="SSF53098">
    <property type="entry name" value="Ribonuclease H-like"/>
    <property type="match status" value="1"/>
</dbReference>
<protein>
    <recommendedName>
        <fullName evidence="1">HRDC domain-containing protein</fullName>
    </recommendedName>
</protein>
<reference evidence="2" key="1">
    <citation type="submission" date="2022-12" db="EMBL/GenBank/DDBJ databases">
        <title>Reference genome sequencing for broad-spectrum identification of bacterial and archaeal isolates by mass spectrometry.</title>
        <authorList>
            <person name="Sekiguchi Y."/>
            <person name="Tourlousse D.M."/>
        </authorList>
    </citation>
    <scope>NUCLEOTIDE SEQUENCE</scope>
    <source>
        <strain evidence="2">ASRB1</strain>
    </source>
</reference>
<evidence type="ECO:0000259" key="1">
    <source>
        <dbReference type="PROSITE" id="PS50967"/>
    </source>
</evidence>
<dbReference type="Proteomes" id="UP001144372">
    <property type="component" value="Unassembled WGS sequence"/>
</dbReference>
<dbReference type="EMBL" id="BSDR01000001">
    <property type="protein sequence ID" value="GLI34155.1"/>
    <property type="molecule type" value="Genomic_DNA"/>
</dbReference>
<dbReference type="Gene3D" id="3.30.420.10">
    <property type="entry name" value="Ribonuclease H-like superfamily/Ribonuclease H"/>
    <property type="match status" value="1"/>
</dbReference>
<name>A0A9W6D1I8_9BACT</name>
<dbReference type="InterPro" id="IPR036397">
    <property type="entry name" value="RNaseH_sf"/>
</dbReference>
<dbReference type="PANTHER" id="PTHR47649:SF1">
    <property type="entry name" value="RIBONUCLEASE D"/>
    <property type="match status" value="1"/>
</dbReference>
<dbReference type="Pfam" id="PF01612">
    <property type="entry name" value="DNA_pol_A_exo1"/>
    <property type="match status" value="1"/>
</dbReference>
<keyword evidence="3" id="KW-1185">Reference proteome</keyword>
<dbReference type="GO" id="GO:0006139">
    <property type="term" value="P:nucleobase-containing compound metabolic process"/>
    <property type="evidence" value="ECO:0007669"/>
    <property type="project" value="InterPro"/>
</dbReference>
<accession>A0A9W6D1I8</accession>
<dbReference type="SMART" id="SM00341">
    <property type="entry name" value="HRDC"/>
    <property type="match status" value="1"/>
</dbReference>
<dbReference type="SMART" id="SM00474">
    <property type="entry name" value="35EXOc"/>
    <property type="match status" value="1"/>
</dbReference>
<dbReference type="SUPFAM" id="SSF47819">
    <property type="entry name" value="HRDC-like"/>
    <property type="match status" value="1"/>
</dbReference>
<sequence>MNPVIVIEKPSELDALVEKLAATRYIAIDTESNSFYAYFERICLLQLSTEQEDYILDPLELEDLQPLAKIFMDPGIEKIFHAAVNDVLGLKRDYRFSINNVFDTAIAAKLLGYKQLGLAKLLQEHFGVVLNKKWQRHNWGKRPLEPEQLDYARMDTHYLITLRHILAENLKARELWEAARESCVKITEQAVQEKTFRPESFIQISGARNLDPTGKRILKALYLYREHEAQRRNRAPFRVLSNDTLLRLAHQRPKNVSDFSKIKGIPRNYHNGRGAQNLLELIRKIEGHASR</sequence>
<dbReference type="CDD" id="cd06142">
    <property type="entry name" value="RNaseD_exo"/>
    <property type="match status" value="1"/>
</dbReference>
<dbReference type="PANTHER" id="PTHR47649">
    <property type="entry name" value="RIBONUCLEASE D"/>
    <property type="match status" value="1"/>
</dbReference>
<dbReference type="PROSITE" id="PS50967">
    <property type="entry name" value="HRDC"/>
    <property type="match status" value="1"/>
</dbReference>
<dbReference type="InterPro" id="IPR002562">
    <property type="entry name" value="3'-5'_exonuclease_dom"/>
</dbReference>
<evidence type="ECO:0000313" key="3">
    <source>
        <dbReference type="Proteomes" id="UP001144372"/>
    </source>
</evidence>
<organism evidence="2 3">
    <name type="scientific">Desulforhabdus amnigena</name>
    <dbReference type="NCBI Taxonomy" id="40218"/>
    <lineage>
        <taxon>Bacteria</taxon>
        <taxon>Pseudomonadati</taxon>
        <taxon>Thermodesulfobacteriota</taxon>
        <taxon>Syntrophobacteria</taxon>
        <taxon>Syntrophobacterales</taxon>
        <taxon>Syntrophobacteraceae</taxon>
        <taxon>Desulforhabdus</taxon>
    </lineage>
</organism>
<evidence type="ECO:0000313" key="2">
    <source>
        <dbReference type="EMBL" id="GLI34155.1"/>
    </source>
</evidence>
<dbReference type="InterPro" id="IPR010997">
    <property type="entry name" value="HRDC-like_sf"/>
</dbReference>
<dbReference type="InterPro" id="IPR002121">
    <property type="entry name" value="HRDC_dom"/>
</dbReference>
<dbReference type="InterPro" id="IPR044876">
    <property type="entry name" value="HRDC_dom_sf"/>
</dbReference>
<comment type="caution">
    <text evidence="2">The sequence shown here is derived from an EMBL/GenBank/DDBJ whole genome shotgun (WGS) entry which is preliminary data.</text>
</comment>
<dbReference type="Pfam" id="PF00570">
    <property type="entry name" value="HRDC"/>
    <property type="match status" value="1"/>
</dbReference>
<gene>
    <name evidence="2" type="ORF">DAMNIGENAA_15880</name>
</gene>
<dbReference type="AlphaFoldDB" id="A0A9W6D1I8"/>
<dbReference type="Gene3D" id="1.10.150.80">
    <property type="entry name" value="HRDC domain"/>
    <property type="match status" value="1"/>
</dbReference>
<proteinExistence type="predicted"/>
<dbReference type="GO" id="GO:0008408">
    <property type="term" value="F:3'-5' exonuclease activity"/>
    <property type="evidence" value="ECO:0007669"/>
    <property type="project" value="InterPro"/>
</dbReference>
<dbReference type="GO" id="GO:0000166">
    <property type="term" value="F:nucleotide binding"/>
    <property type="evidence" value="ECO:0007669"/>
    <property type="project" value="InterPro"/>
</dbReference>
<dbReference type="GO" id="GO:0003676">
    <property type="term" value="F:nucleic acid binding"/>
    <property type="evidence" value="ECO:0007669"/>
    <property type="project" value="InterPro"/>
</dbReference>
<dbReference type="InterPro" id="IPR012337">
    <property type="entry name" value="RNaseH-like_sf"/>
</dbReference>
<dbReference type="RefSeq" id="WP_281793417.1">
    <property type="nucleotide sequence ID" value="NZ_BSDR01000001.1"/>
</dbReference>